<evidence type="ECO:0000313" key="1">
    <source>
        <dbReference type="EMBL" id="MBW80732.1"/>
    </source>
</evidence>
<name>A0A2P2IHN7_RHIMU</name>
<accession>A0A2P2IHN7</accession>
<reference evidence="1" key="1">
    <citation type="submission" date="2018-02" db="EMBL/GenBank/DDBJ databases">
        <title>Rhizophora mucronata_Transcriptome.</title>
        <authorList>
            <person name="Meera S.P."/>
            <person name="Sreeshan A."/>
            <person name="Augustine A."/>
        </authorList>
    </citation>
    <scope>NUCLEOTIDE SEQUENCE</scope>
    <source>
        <tissue evidence="1">Leaf</tissue>
    </source>
</reference>
<dbReference type="EMBL" id="GGEC01000249">
    <property type="protein sequence ID" value="MBW80732.1"/>
    <property type="molecule type" value="Transcribed_RNA"/>
</dbReference>
<dbReference type="AlphaFoldDB" id="A0A2P2IHN7"/>
<protein>
    <submittedName>
        <fullName evidence="1">Uncharacterized protein</fullName>
    </submittedName>
</protein>
<proteinExistence type="predicted"/>
<organism evidence="1">
    <name type="scientific">Rhizophora mucronata</name>
    <name type="common">Asiatic mangrove</name>
    <dbReference type="NCBI Taxonomy" id="61149"/>
    <lineage>
        <taxon>Eukaryota</taxon>
        <taxon>Viridiplantae</taxon>
        <taxon>Streptophyta</taxon>
        <taxon>Embryophyta</taxon>
        <taxon>Tracheophyta</taxon>
        <taxon>Spermatophyta</taxon>
        <taxon>Magnoliopsida</taxon>
        <taxon>eudicotyledons</taxon>
        <taxon>Gunneridae</taxon>
        <taxon>Pentapetalae</taxon>
        <taxon>rosids</taxon>
        <taxon>fabids</taxon>
        <taxon>Malpighiales</taxon>
        <taxon>Rhizophoraceae</taxon>
        <taxon>Rhizophora</taxon>
    </lineage>
</organism>
<sequence>MGDEDIMRPHIMMDNAAHSTFFVKISQTSSCSNCNFLSC</sequence>